<dbReference type="PANTHER" id="PTHR24394:SF44">
    <property type="entry name" value="ZINC FINGER PROTEIN 271-LIKE"/>
    <property type="match status" value="1"/>
</dbReference>
<evidence type="ECO:0000256" key="2">
    <source>
        <dbReference type="ARBA" id="ARBA00022723"/>
    </source>
</evidence>
<dbReference type="STRING" id="71784.A0A1Y2BD22"/>
<dbReference type="SMART" id="SM00355">
    <property type="entry name" value="ZnF_C2H2"/>
    <property type="match status" value="2"/>
</dbReference>
<evidence type="ECO:0000256" key="6">
    <source>
        <dbReference type="ARBA" id="ARBA00023242"/>
    </source>
</evidence>
<feature type="region of interest" description="Disordered" evidence="8">
    <location>
        <begin position="295"/>
        <end position="318"/>
    </location>
</feature>
<feature type="compositionally biased region" description="Polar residues" evidence="8">
    <location>
        <begin position="426"/>
        <end position="436"/>
    </location>
</feature>
<evidence type="ECO:0000256" key="4">
    <source>
        <dbReference type="ARBA" id="ARBA00022771"/>
    </source>
</evidence>
<feature type="compositionally biased region" description="Low complexity" evidence="8">
    <location>
        <begin position="232"/>
        <end position="252"/>
    </location>
</feature>
<feature type="compositionally biased region" description="Polar residues" evidence="8">
    <location>
        <begin position="369"/>
        <end position="384"/>
    </location>
</feature>
<dbReference type="PROSITE" id="PS50157">
    <property type="entry name" value="ZINC_FINGER_C2H2_2"/>
    <property type="match status" value="2"/>
</dbReference>
<dbReference type="InterPro" id="IPR013087">
    <property type="entry name" value="Znf_C2H2_type"/>
</dbReference>
<feature type="compositionally biased region" description="Polar residues" evidence="8">
    <location>
        <begin position="1"/>
        <end position="31"/>
    </location>
</feature>
<comment type="caution">
    <text evidence="10">The sequence shown here is derived from an EMBL/GenBank/DDBJ whole genome shotgun (WGS) entry which is preliminary data.</text>
</comment>
<evidence type="ECO:0000256" key="1">
    <source>
        <dbReference type="ARBA" id="ARBA00004123"/>
    </source>
</evidence>
<name>A0A1Y2BD22_9TREE</name>
<dbReference type="Gene3D" id="3.30.160.60">
    <property type="entry name" value="Classic Zinc Finger"/>
    <property type="match status" value="2"/>
</dbReference>
<feature type="region of interest" description="Disordered" evidence="8">
    <location>
        <begin position="211"/>
        <end position="263"/>
    </location>
</feature>
<dbReference type="AlphaFoldDB" id="A0A1Y2BD22"/>
<dbReference type="FunFam" id="3.30.160.60:FF:001781">
    <property type="entry name" value="zinc finger protein 496 isoform X2"/>
    <property type="match status" value="1"/>
</dbReference>
<accession>A0A1Y2BD22</accession>
<dbReference type="GO" id="GO:0000981">
    <property type="term" value="F:DNA-binding transcription factor activity, RNA polymerase II-specific"/>
    <property type="evidence" value="ECO:0007669"/>
    <property type="project" value="TreeGrafter"/>
</dbReference>
<dbReference type="FunFam" id="3.30.160.60:FF:000065">
    <property type="entry name" value="B-cell CLL/lymphoma 6, member B"/>
    <property type="match status" value="1"/>
</dbReference>
<dbReference type="Pfam" id="PF00096">
    <property type="entry name" value="zf-C2H2"/>
    <property type="match status" value="2"/>
</dbReference>
<keyword evidence="6" id="KW-0539">Nucleus</keyword>
<feature type="region of interest" description="Disordered" evidence="8">
    <location>
        <begin position="337"/>
        <end position="436"/>
    </location>
</feature>
<dbReference type="EMBL" id="MCFC01000009">
    <property type="protein sequence ID" value="ORY32606.1"/>
    <property type="molecule type" value="Genomic_DNA"/>
</dbReference>
<evidence type="ECO:0000256" key="3">
    <source>
        <dbReference type="ARBA" id="ARBA00022737"/>
    </source>
</evidence>
<dbReference type="OrthoDB" id="8922241at2759"/>
<dbReference type="GO" id="GO:0008270">
    <property type="term" value="F:zinc ion binding"/>
    <property type="evidence" value="ECO:0007669"/>
    <property type="project" value="UniProtKB-KW"/>
</dbReference>
<dbReference type="Proteomes" id="UP000193986">
    <property type="component" value="Unassembled WGS sequence"/>
</dbReference>
<evidence type="ECO:0000313" key="10">
    <source>
        <dbReference type="EMBL" id="ORY32606.1"/>
    </source>
</evidence>
<sequence length="436" mass="47297">MDYRSYSNESQRPQQPSLSRTPSMSMNNAPAQGSPLASPYQRQVSNGYPSPHAQSPQRPNVYPQQYYSSGSYPSSADMPRSMSYPSTYAPPYSYLPSMSAAPMHQGGGLPPLARHNTTGAMEGGIPGMDRPSLGYSFANRLPLVDRPFKCDECVQSFNRNHDLKRHKRIHLSVKPFGCDKCGKTFSRKDALRRHWLVKGCRGEDGATAPILPMFPLNSNPPALSPPSPPGNVSPSDHAHSGPSYHPSSFSHPAAPPPLNTLPMRQASDQSQIIVTPNDVANQSMRAEIAGPMDEPMVVDSTMSGPHAGSGRGSGSSMADSNGYFEGVVGLKHDGTALIDNQAGTPNSPYSKYSTSPHPYRRPNGVASPHRSQPSPSYGSRTPNGPDQLGKPIFAMPFTPSGQHYHSQDGMLAPPHESIRMEKQHSTESAPESWQRW</sequence>
<keyword evidence="2" id="KW-0479">Metal-binding</keyword>
<reference evidence="10 11" key="1">
    <citation type="submission" date="2016-07" db="EMBL/GenBank/DDBJ databases">
        <title>Pervasive Adenine N6-methylation of Active Genes in Fungi.</title>
        <authorList>
            <consortium name="DOE Joint Genome Institute"/>
            <person name="Mondo S.J."/>
            <person name="Dannebaum R.O."/>
            <person name="Kuo R.C."/>
            <person name="Labutti K."/>
            <person name="Haridas S."/>
            <person name="Kuo A."/>
            <person name="Salamov A."/>
            <person name="Ahrendt S.R."/>
            <person name="Lipzen A."/>
            <person name="Sullivan W."/>
            <person name="Andreopoulos W.B."/>
            <person name="Clum A."/>
            <person name="Lindquist E."/>
            <person name="Daum C."/>
            <person name="Ramamoorthy G.K."/>
            <person name="Gryganskyi A."/>
            <person name="Culley D."/>
            <person name="Magnuson J.K."/>
            <person name="James T.Y."/>
            <person name="O'Malley M.A."/>
            <person name="Stajich J.E."/>
            <person name="Spatafora J.W."/>
            <person name="Visel A."/>
            <person name="Grigoriev I.V."/>
        </authorList>
    </citation>
    <scope>NUCLEOTIDE SEQUENCE [LARGE SCALE GENOMIC DNA]</scope>
    <source>
        <strain evidence="10 11">68-887.2</strain>
    </source>
</reference>
<feature type="domain" description="C2H2-type" evidence="9">
    <location>
        <begin position="176"/>
        <end position="194"/>
    </location>
</feature>
<evidence type="ECO:0000256" key="8">
    <source>
        <dbReference type="SAM" id="MobiDB-lite"/>
    </source>
</evidence>
<evidence type="ECO:0000259" key="9">
    <source>
        <dbReference type="PROSITE" id="PS50157"/>
    </source>
</evidence>
<dbReference type="GO" id="GO:0005634">
    <property type="term" value="C:nucleus"/>
    <property type="evidence" value="ECO:0007669"/>
    <property type="project" value="UniProtKB-SubCell"/>
</dbReference>
<evidence type="ECO:0000313" key="11">
    <source>
        <dbReference type="Proteomes" id="UP000193986"/>
    </source>
</evidence>
<feature type="region of interest" description="Disordered" evidence="8">
    <location>
        <begin position="1"/>
        <end position="78"/>
    </location>
</feature>
<feature type="domain" description="C2H2-type" evidence="9">
    <location>
        <begin position="148"/>
        <end position="175"/>
    </location>
</feature>
<evidence type="ECO:0000256" key="7">
    <source>
        <dbReference type="PROSITE-ProRule" id="PRU00042"/>
    </source>
</evidence>
<proteinExistence type="predicted"/>
<dbReference type="PROSITE" id="PS00028">
    <property type="entry name" value="ZINC_FINGER_C2H2_1"/>
    <property type="match status" value="1"/>
</dbReference>
<feature type="compositionally biased region" description="Polar residues" evidence="8">
    <location>
        <begin position="40"/>
        <end position="58"/>
    </location>
</feature>
<gene>
    <name evidence="10" type="ORF">BCR39DRAFT_379483</name>
</gene>
<protein>
    <recommendedName>
        <fullName evidence="9">C2H2-type domain-containing protein</fullName>
    </recommendedName>
</protein>
<keyword evidence="4 7" id="KW-0863">Zinc-finger</keyword>
<feature type="compositionally biased region" description="Low complexity" evidence="8">
    <location>
        <begin position="62"/>
        <end position="75"/>
    </location>
</feature>
<evidence type="ECO:0000256" key="5">
    <source>
        <dbReference type="ARBA" id="ARBA00022833"/>
    </source>
</evidence>
<comment type="subcellular location">
    <subcellularLocation>
        <location evidence="1">Nucleus</location>
    </subcellularLocation>
</comment>
<organism evidence="10 11">
    <name type="scientific">Naematelia encephala</name>
    <dbReference type="NCBI Taxonomy" id="71784"/>
    <lineage>
        <taxon>Eukaryota</taxon>
        <taxon>Fungi</taxon>
        <taxon>Dikarya</taxon>
        <taxon>Basidiomycota</taxon>
        <taxon>Agaricomycotina</taxon>
        <taxon>Tremellomycetes</taxon>
        <taxon>Tremellales</taxon>
        <taxon>Naemateliaceae</taxon>
        <taxon>Naematelia</taxon>
    </lineage>
</organism>
<dbReference type="SUPFAM" id="SSF57667">
    <property type="entry name" value="beta-beta-alpha zinc fingers"/>
    <property type="match status" value="1"/>
</dbReference>
<feature type="compositionally biased region" description="Basic and acidic residues" evidence="8">
    <location>
        <begin position="416"/>
        <end position="425"/>
    </location>
</feature>
<keyword evidence="5" id="KW-0862">Zinc</keyword>
<dbReference type="InParanoid" id="A0A1Y2BD22"/>
<dbReference type="InterPro" id="IPR036236">
    <property type="entry name" value="Znf_C2H2_sf"/>
</dbReference>
<keyword evidence="3" id="KW-0677">Repeat</keyword>
<dbReference type="PANTHER" id="PTHR24394">
    <property type="entry name" value="ZINC FINGER PROTEIN"/>
    <property type="match status" value="1"/>
</dbReference>
<keyword evidence="11" id="KW-1185">Reference proteome</keyword>
<feature type="compositionally biased region" description="Polar residues" evidence="8">
    <location>
        <begin position="341"/>
        <end position="356"/>
    </location>
</feature>
<feature type="compositionally biased region" description="Pro residues" evidence="8">
    <location>
        <begin position="222"/>
        <end position="231"/>
    </location>
</feature>